<evidence type="ECO:0000313" key="8">
    <source>
        <dbReference type="Proteomes" id="UP001168821"/>
    </source>
</evidence>
<keyword evidence="5" id="KW-0460">Magnesium</keyword>
<feature type="binding site" evidence="5">
    <location>
        <position position="154"/>
    </location>
    <ligand>
        <name>Mg(2+)</name>
        <dbReference type="ChEBI" id="CHEBI:18420"/>
    </ligand>
</feature>
<comment type="pathway">
    <text evidence="5">Cofactor biosynthesis; ubiquinone biosynthesis.</text>
</comment>
<feature type="binding site" evidence="5">
    <location>
        <position position="149"/>
    </location>
    <ligand>
        <name>S-adenosyl-L-methionine</name>
        <dbReference type="ChEBI" id="CHEBI:59789"/>
    </ligand>
</feature>
<dbReference type="EC" id="2.1.1.-" evidence="5"/>
<dbReference type="GO" id="GO:0046872">
    <property type="term" value="F:metal ion binding"/>
    <property type="evidence" value="ECO:0007669"/>
    <property type="project" value="UniProtKB-KW"/>
</dbReference>
<proteinExistence type="inferred from homology"/>
<keyword evidence="2 5" id="KW-0808">Transferase</keyword>
<dbReference type="PANTHER" id="PTHR43464:SF19">
    <property type="entry name" value="UBIQUINONE BIOSYNTHESIS O-METHYLTRANSFERASE, MITOCHONDRIAL"/>
    <property type="match status" value="1"/>
</dbReference>
<dbReference type="SUPFAM" id="SSF53335">
    <property type="entry name" value="S-adenosyl-L-methionine-dependent methyltransferases"/>
    <property type="match status" value="1"/>
</dbReference>
<keyword evidence="1 5" id="KW-0489">Methyltransferase</keyword>
<keyword evidence="5" id="KW-0479">Metal-binding</keyword>
<comment type="catalytic activity">
    <reaction evidence="5">
        <text>a 3-demethylubiquinol + S-adenosyl-L-methionine = a ubiquinol + S-adenosyl-L-homocysteine + H(+)</text>
        <dbReference type="Rhea" id="RHEA:44380"/>
        <dbReference type="Rhea" id="RHEA-COMP:9566"/>
        <dbReference type="Rhea" id="RHEA-COMP:10914"/>
        <dbReference type="ChEBI" id="CHEBI:15378"/>
        <dbReference type="ChEBI" id="CHEBI:17976"/>
        <dbReference type="ChEBI" id="CHEBI:57856"/>
        <dbReference type="ChEBI" id="CHEBI:59789"/>
        <dbReference type="ChEBI" id="CHEBI:84422"/>
        <dbReference type="EC" id="2.1.1.64"/>
    </reaction>
</comment>
<feature type="domain" description="Methyltransferase type 11" evidence="6">
    <location>
        <begin position="80"/>
        <end position="177"/>
    </location>
</feature>
<keyword evidence="4 5" id="KW-0949">S-adenosyl-L-methionine</keyword>
<keyword evidence="5" id="KW-0472">Membrane</keyword>
<dbReference type="EMBL" id="JALNTZ010000003">
    <property type="protein sequence ID" value="KAJ3659697.1"/>
    <property type="molecule type" value="Genomic_DNA"/>
</dbReference>
<reference evidence="7" key="1">
    <citation type="journal article" date="2023" name="G3 (Bethesda)">
        <title>Whole genome assemblies of Zophobas morio and Tenebrio molitor.</title>
        <authorList>
            <person name="Kaur S."/>
            <person name="Stinson S.A."/>
            <person name="diCenzo G.C."/>
        </authorList>
    </citation>
    <scope>NUCLEOTIDE SEQUENCE</scope>
    <source>
        <strain evidence="7">QUZm001</strain>
    </source>
</reference>
<dbReference type="EC" id="2.1.1.64" evidence="5"/>
<comment type="catalytic activity">
    <reaction evidence="5">
        <text>a 3,4-dihydroxy-5-(all-trans-polyprenyl)benzoate + S-adenosyl-L-methionine = a 4-hydroxy-3-methoxy-5-(all-trans-polyprenyl)benzoate + S-adenosyl-L-homocysteine + H(+)</text>
        <dbReference type="Rhea" id="RHEA:44452"/>
        <dbReference type="Rhea" id="RHEA-COMP:10930"/>
        <dbReference type="Rhea" id="RHEA-COMP:10931"/>
        <dbReference type="ChEBI" id="CHEBI:15378"/>
        <dbReference type="ChEBI" id="CHEBI:57856"/>
        <dbReference type="ChEBI" id="CHEBI:59789"/>
        <dbReference type="ChEBI" id="CHEBI:64694"/>
        <dbReference type="ChEBI" id="CHEBI:84443"/>
        <dbReference type="EC" id="2.1.1.114"/>
    </reaction>
</comment>
<feature type="binding site" evidence="5">
    <location>
        <position position="104"/>
    </location>
    <ligand>
        <name>S-adenosyl-L-methionine</name>
        <dbReference type="ChEBI" id="CHEBI:59789"/>
    </ligand>
</feature>
<evidence type="ECO:0000256" key="5">
    <source>
        <dbReference type="HAMAP-Rule" id="MF_03190"/>
    </source>
</evidence>
<comment type="catalytic activity">
    <reaction evidence="5">
        <text>a 3-demethylubiquinone + S-adenosyl-L-methionine = a ubiquinone + S-adenosyl-L-homocysteine</text>
        <dbReference type="Rhea" id="RHEA:81215"/>
        <dbReference type="Rhea" id="RHEA-COMP:9565"/>
        <dbReference type="Rhea" id="RHEA-COMP:19654"/>
        <dbReference type="ChEBI" id="CHEBI:16389"/>
        <dbReference type="ChEBI" id="CHEBI:57856"/>
        <dbReference type="ChEBI" id="CHEBI:59789"/>
        <dbReference type="ChEBI" id="CHEBI:231825"/>
    </reaction>
</comment>
<dbReference type="InterPro" id="IPR010233">
    <property type="entry name" value="UbiG_MeTrfase"/>
</dbReference>
<evidence type="ECO:0000256" key="4">
    <source>
        <dbReference type="ARBA" id="ARBA00022691"/>
    </source>
</evidence>
<dbReference type="AlphaFoldDB" id="A0AA38ITF7"/>
<comment type="caution">
    <text evidence="7">The sequence shown here is derived from an EMBL/GenBank/DDBJ whole genome shotgun (WGS) entry which is preliminary data.</text>
</comment>
<dbReference type="CDD" id="cd02440">
    <property type="entry name" value="AdoMet_MTases"/>
    <property type="match status" value="1"/>
</dbReference>
<sequence length="262" mass="29848">MYSRIWSCVRSISTHSTLDPRQLKPFNELSKIWWDSEGVMKPLHAMNGVRIPWIQNRLKDIGAVNRIANPQTPLAGLSILDVGCGGGIVSEPLSELGANVTGLDCNTEMLNIAKAHGLNKKLHNLRYLHSTVEEHVINNREKYDVVVASETIEHVQEQDVFIKCCVECLKPGGSMFITTNSKSRLSEFLFITLLEDILRHVPKGTHEYSMFIDVEDLKKRLQKENCVILYTSGMVYNPLKSKWKLIKNHYILHYVLHAVKLK</sequence>
<evidence type="ECO:0000256" key="2">
    <source>
        <dbReference type="ARBA" id="ARBA00022679"/>
    </source>
</evidence>
<dbReference type="GO" id="GO:0031314">
    <property type="term" value="C:extrinsic component of mitochondrial inner membrane"/>
    <property type="evidence" value="ECO:0007669"/>
    <property type="project" value="UniProtKB-UniRule"/>
</dbReference>
<gene>
    <name evidence="5" type="primary">coq3</name>
    <name evidence="7" type="ORF">Zmor_011371</name>
</gene>
<feature type="binding site" evidence="5">
    <location>
        <position position="50"/>
    </location>
    <ligand>
        <name>S-adenosyl-L-methionine</name>
        <dbReference type="ChEBI" id="CHEBI:59789"/>
    </ligand>
</feature>
<dbReference type="NCBIfam" id="TIGR01983">
    <property type="entry name" value="UbiG"/>
    <property type="match status" value="1"/>
</dbReference>
<comment type="subcellular location">
    <subcellularLocation>
        <location evidence="5">Mitochondrion inner membrane</location>
        <topology evidence="5">Peripheral membrane protein</topology>
        <orientation evidence="5">Matrix side</orientation>
    </subcellularLocation>
</comment>
<dbReference type="Gene3D" id="3.40.50.150">
    <property type="entry name" value="Vaccinia Virus protein VP39"/>
    <property type="match status" value="1"/>
</dbReference>
<evidence type="ECO:0000256" key="1">
    <source>
        <dbReference type="ARBA" id="ARBA00022603"/>
    </source>
</evidence>
<evidence type="ECO:0000313" key="7">
    <source>
        <dbReference type="EMBL" id="KAJ3659697.1"/>
    </source>
</evidence>
<comment type="similarity">
    <text evidence="5">Belongs to the class I-like SAM-binding methyltransferase superfamily. UbiG/COQ3 family.</text>
</comment>
<keyword evidence="5" id="KW-0999">Mitochondrion inner membrane</keyword>
<dbReference type="Proteomes" id="UP001168821">
    <property type="component" value="Unassembled WGS sequence"/>
</dbReference>
<comment type="function">
    <text evidence="5">O-methyltransferase required for two non-consecutive steps during ubiquinone biosynthesis. Catalyzes the 2 O-methylation of 3,4-dihydroxy-5-(all-trans-polyprenyl)benzoic acid into 4-hydroxy-3-methoxy-5-(all-trans-polyprenyl)benzoic acid. Also catalyzes the last step of ubiquinone biosynthesis by mediating methylation of 3-demethylubiquinone into ubiquinone. Also able to mediate the methylation of 3-demethylubiquinol into ubiquinol.</text>
</comment>
<dbReference type="EC" id="2.1.1.114" evidence="5"/>
<keyword evidence="3 5" id="KW-0831">Ubiquinone biosynthesis</keyword>
<evidence type="ECO:0000256" key="3">
    <source>
        <dbReference type="ARBA" id="ARBA00022688"/>
    </source>
</evidence>
<evidence type="ECO:0000259" key="6">
    <source>
        <dbReference type="Pfam" id="PF08241"/>
    </source>
</evidence>
<accession>A0AA38ITF7</accession>
<dbReference type="GO" id="GO:0032259">
    <property type="term" value="P:methylation"/>
    <property type="evidence" value="ECO:0007669"/>
    <property type="project" value="UniProtKB-KW"/>
</dbReference>
<feature type="binding site" evidence="5">
    <location>
        <position position="153"/>
    </location>
    <ligand>
        <name>Mg(2+)</name>
        <dbReference type="ChEBI" id="CHEBI:18420"/>
    </ligand>
</feature>
<feature type="binding site" evidence="5">
    <location>
        <position position="150"/>
    </location>
    <ligand>
        <name>Mg(2+)</name>
        <dbReference type="ChEBI" id="CHEBI:18420"/>
    </ligand>
</feature>
<dbReference type="GO" id="GO:0061542">
    <property type="term" value="F:3-demethylubiquinol 3-O-methyltransferase activity"/>
    <property type="evidence" value="ECO:0007669"/>
    <property type="project" value="UniProtKB-UniRule"/>
</dbReference>
<keyword evidence="8" id="KW-1185">Reference proteome</keyword>
<name>A0AA38ITF7_9CUCU</name>
<dbReference type="InterPro" id="IPR029063">
    <property type="entry name" value="SAM-dependent_MTases_sf"/>
</dbReference>
<dbReference type="HAMAP" id="MF_00472">
    <property type="entry name" value="UbiG"/>
    <property type="match status" value="1"/>
</dbReference>
<protein>
    <recommendedName>
        <fullName evidence="5">Ubiquinone biosynthesis O-methyltransferase, mitochondrial</fullName>
    </recommendedName>
    <alternativeName>
        <fullName evidence="5">3-demethylubiquinol 3-O-methyltransferase</fullName>
        <ecNumber evidence="5">2.1.1.64</ecNumber>
    </alternativeName>
    <alternativeName>
        <fullName evidence="5">3-demethylubiquinone 3-O-methyltransferase</fullName>
        <ecNumber evidence="5">2.1.1.-</ecNumber>
    </alternativeName>
    <alternativeName>
        <fullName evidence="5">Polyprenyldihydroxybenzoate methyltransferase</fullName>
        <ecNumber evidence="5">2.1.1.114</ecNumber>
    </alternativeName>
</protein>
<dbReference type="InterPro" id="IPR013216">
    <property type="entry name" value="Methyltransf_11"/>
</dbReference>
<keyword evidence="5" id="KW-0496">Mitochondrion</keyword>
<dbReference type="Pfam" id="PF08241">
    <property type="entry name" value="Methyltransf_11"/>
    <property type="match status" value="1"/>
</dbReference>
<comment type="cofactor">
    <cofactor evidence="5">
        <name>Mg(2+)</name>
        <dbReference type="ChEBI" id="CHEBI:18420"/>
    </cofactor>
</comment>
<feature type="binding site" evidence="5">
    <location>
        <position position="83"/>
    </location>
    <ligand>
        <name>S-adenosyl-L-methionine</name>
        <dbReference type="ChEBI" id="CHEBI:59789"/>
    </ligand>
</feature>
<dbReference type="PANTHER" id="PTHR43464">
    <property type="entry name" value="METHYLTRANSFERASE"/>
    <property type="match status" value="1"/>
</dbReference>
<comment type="subunit">
    <text evidence="5">Component of a multi-subunit COQ enzyme complex.</text>
</comment>
<dbReference type="GO" id="GO:0010420">
    <property type="term" value="F:polyprenyldihydroxybenzoate methyltransferase activity"/>
    <property type="evidence" value="ECO:0007669"/>
    <property type="project" value="UniProtKB-UniRule"/>
</dbReference>
<organism evidence="7 8">
    <name type="scientific">Zophobas morio</name>
    <dbReference type="NCBI Taxonomy" id="2755281"/>
    <lineage>
        <taxon>Eukaryota</taxon>
        <taxon>Metazoa</taxon>
        <taxon>Ecdysozoa</taxon>
        <taxon>Arthropoda</taxon>
        <taxon>Hexapoda</taxon>
        <taxon>Insecta</taxon>
        <taxon>Pterygota</taxon>
        <taxon>Neoptera</taxon>
        <taxon>Endopterygota</taxon>
        <taxon>Coleoptera</taxon>
        <taxon>Polyphaga</taxon>
        <taxon>Cucujiformia</taxon>
        <taxon>Tenebrionidae</taxon>
        <taxon>Zophobas</taxon>
    </lineage>
</organism>